<keyword evidence="2" id="KW-0238">DNA-binding</keyword>
<evidence type="ECO:0000256" key="3">
    <source>
        <dbReference type="ARBA" id="ARBA00023163"/>
    </source>
</evidence>
<dbReference type="PROSITE" id="PS01124">
    <property type="entry name" value="HTH_ARAC_FAMILY_2"/>
    <property type="match status" value="1"/>
</dbReference>
<sequence length="401" mass="46801">MDSKLLPFFFFSTGLAGVGVSVVLISSKKYFLQNFYLSLCIFSLSLCSIYNFCYMQNMLIDLPFLFIIAKSITYLVAPSAYLYIRNVFYPLNMYRKYDWVNFVPFAIIILVLTNLSLRNPEAIQRALTDSSVNWFVNVTHADLYYDLSIGKSMLWLFYTFLQSVCIINFERKRHTIPLHYNHRLINWVKVFNITLILLFSLLLVQRIVNISFISLDFVSDTTMSFILLITLVFLISNPHILYSLEHAGLNLTVNPHTFTRHAVEEFVDSDKSLIVKQLFTSKKKDEYLLILDDVLKQTKPYLNKGITVKDLSEQTGIPAHHLSSLISSEFKLHFQDFINLRRIEYLKNNIDDIEWKQLTLEGICWEIGFTSRTTFFRAFIKFTGLSPSEYFNSLKKSKHRA</sequence>
<dbReference type="Proteomes" id="UP001216139">
    <property type="component" value="Chromosome"/>
</dbReference>
<keyword evidence="3" id="KW-0804">Transcription</keyword>
<dbReference type="PROSITE" id="PS00041">
    <property type="entry name" value="HTH_ARAC_FAMILY_1"/>
    <property type="match status" value="1"/>
</dbReference>
<feature type="transmembrane region" description="Helical" evidence="4">
    <location>
        <begin position="34"/>
        <end position="52"/>
    </location>
</feature>
<dbReference type="SMART" id="SM00342">
    <property type="entry name" value="HTH_ARAC"/>
    <property type="match status" value="1"/>
</dbReference>
<keyword evidence="4" id="KW-0472">Membrane</keyword>
<keyword evidence="4" id="KW-0812">Transmembrane</keyword>
<organism evidence="6 7">
    <name type="scientific">Mucilaginibacter jinjuensis</name>
    <dbReference type="NCBI Taxonomy" id="1176721"/>
    <lineage>
        <taxon>Bacteria</taxon>
        <taxon>Pseudomonadati</taxon>
        <taxon>Bacteroidota</taxon>
        <taxon>Sphingobacteriia</taxon>
        <taxon>Sphingobacteriales</taxon>
        <taxon>Sphingobacteriaceae</taxon>
        <taxon>Mucilaginibacter</taxon>
    </lineage>
</organism>
<dbReference type="SUPFAM" id="SSF46689">
    <property type="entry name" value="Homeodomain-like"/>
    <property type="match status" value="1"/>
</dbReference>
<protein>
    <submittedName>
        <fullName evidence="6">Helix-turn-helix domain-containing protein</fullName>
    </submittedName>
</protein>
<evidence type="ECO:0000256" key="2">
    <source>
        <dbReference type="ARBA" id="ARBA00023125"/>
    </source>
</evidence>
<dbReference type="EMBL" id="CP117167">
    <property type="protein sequence ID" value="WCT09997.1"/>
    <property type="molecule type" value="Genomic_DNA"/>
</dbReference>
<dbReference type="Gene3D" id="1.10.10.60">
    <property type="entry name" value="Homeodomain-like"/>
    <property type="match status" value="2"/>
</dbReference>
<dbReference type="PANTHER" id="PTHR43280">
    <property type="entry name" value="ARAC-FAMILY TRANSCRIPTIONAL REGULATOR"/>
    <property type="match status" value="1"/>
</dbReference>
<accession>A0ABY7T3Y7</accession>
<dbReference type="InterPro" id="IPR018062">
    <property type="entry name" value="HTH_AraC-typ_CS"/>
</dbReference>
<evidence type="ECO:0000259" key="5">
    <source>
        <dbReference type="PROSITE" id="PS01124"/>
    </source>
</evidence>
<keyword evidence="4" id="KW-1133">Transmembrane helix</keyword>
<evidence type="ECO:0000256" key="4">
    <source>
        <dbReference type="SAM" id="Phobius"/>
    </source>
</evidence>
<feature type="transmembrane region" description="Helical" evidence="4">
    <location>
        <begin position="64"/>
        <end position="84"/>
    </location>
</feature>
<dbReference type="InterPro" id="IPR009057">
    <property type="entry name" value="Homeodomain-like_sf"/>
</dbReference>
<feature type="domain" description="HTH araC/xylS-type" evidence="5">
    <location>
        <begin position="292"/>
        <end position="393"/>
    </location>
</feature>
<evidence type="ECO:0000313" key="7">
    <source>
        <dbReference type="Proteomes" id="UP001216139"/>
    </source>
</evidence>
<evidence type="ECO:0000256" key="1">
    <source>
        <dbReference type="ARBA" id="ARBA00023015"/>
    </source>
</evidence>
<evidence type="ECO:0000313" key="6">
    <source>
        <dbReference type="EMBL" id="WCT09997.1"/>
    </source>
</evidence>
<name>A0ABY7T3Y7_9SPHI</name>
<gene>
    <name evidence="6" type="ORF">PQO05_14790</name>
</gene>
<keyword evidence="1" id="KW-0805">Transcription regulation</keyword>
<reference evidence="6 7" key="1">
    <citation type="submission" date="2023-02" db="EMBL/GenBank/DDBJ databases">
        <title>Genome sequence of Mucilaginibacter jinjuensis strain KACC 16571.</title>
        <authorList>
            <person name="Kim S."/>
            <person name="Heo J."/>
            <person name="Kwon S.-W."/>
        </authorList>
    </citation>
    <scope>NUCLEOTIDE SEQUENCE [LARGE SCALE GENOMIC DNA]</scope>
    <source>
        <strain evidence="6 7">KACC 16571</strain>
    </source>
</reference>
<feature type="transmembrane region" description="Helical" evidence="4">
    <location>
        <begin position="152"/>
        <end position="169"/>
    </location>
</feature>
<feature type="transmembrane region" description="Helical" evidence="4">
    <location>
        <begin position="190"/>
        <end position="213"/>
    </location>
</feature>
<feature type="transmembrane region" description="Helical" evidence="4">
    <location>
        <begin position="6"/>
        <end position="27"/>
    </location>
</feature>
<dbReference type="Pfam" id="PF12833">
    <property type="entry name" value="HTH_18"/>
    <property type="match status" value="1"/>
</dbReference>
<keyword evidence="7" id="KW-1185">Reference proteome</keyword>
<dbReference type="RefSeq" id="WP_273628093.1">
    <property type="nucleotide sequence ID" value="NZ_CP117167.1"/>
</dbReference>
<proteinExistence type="predicted"/>
<feature type="transmembrane region" description="Helical" evidence="4">
    <location>
        <begin position="225"/>
        <end position="244"/>
    </location>
</feature>
<dbReference type="InterPro" id="IPR018060">
    <property type="entry name" value="HTH_AraC"/>
</dbReference>
<dbReference type="PANTHER" id="PTHR43280:SF29">
    <property type="entry name" value="ARAC-FAMILY TRANSCRIPTIONAL REGULATOR"/>
    <property type="match status" value="1"/>
</dbReference>
<feature type="transmembrane region" description="Helical" evidence="4">
    <location>
        <begin position="96"/>
        <end position="117"/>
    </location>
</feature>